<sequence length="970" mass="107402">MVERADLVISLSALAPDCFRKTSSSSLYPVKLQRRKVGRWGWETEGRFLLLESCEGELMPETELQSMALNVIINCVCAPTDRFGGGRLVLQPEEGQGGQSSKKQKTHMDACDVLERLWEAVRRNNGIMILKNLLNVKTPITEADALRAVACRALNGLARSEVVRQILSKMPLVFSNELHGLMREPVLQDKRADHQRFCEQAKALIERVTQKPISDFPKDITQEKLWKACVVATTKIQFNEKELLQLIHQHLKKVGYKKAASVLQQEAELPNLPASLVASTPRSIGPLPRVLTTSAAEGDIEQLSRSTLRLAGGTHSMVGGITALLNQNNGVQPIAATLRRDYISTPTTSRRPISASGASTLSQPSTSAAGGTPNITRTISQTLPGSSSLASSSRSGRLLHLKPTGANTTGIRTPSDKELIKSPKPHKSLEEIITEYFRKQHATCRNPVAACPPFSLFYPHHCPEPKWKRSAPHNLTARFLQRPVFPVGGGYDGVRCDQKFVFSRFKPIRTFTEPEETFTCCSFTIDDEHILLGTYAGDVRWYNVHSGVEESSQQCHNSALTGIEQSQDGCMLLTSSAFVKPISSLWRVGETLEHKCDFSEETYVEFSKFPQDRAIGTQGDRATIYDLSTGRPVVQLYNDAVANHYGRNRATFHPCDEMVLNDGVLWDPRCSSPIHKFDKLNPAISGIFHPRGLEAIINTEVWDIRTYRLLHTVPALDQCKIVFSGTGDVFYGAVHVGTDDIETADRYRQTFGSSFRTFDATDYQVIATIDTKRLLFDVCADHADAYMAVIETQTGADDILSMEENLCRLYEVGKTKVEDEDEEADDGQDSNAGNDDDDDEEDLTSSDDDDEEDEDEEDEEIDLNEDDPVDGESDSSSGDEDVSAVSNESSDVSDQEIVDYIVDNLGGSSDSDGEDEEGGEEQEGMDDTYEPVGSDDDESRDSAADGHHDHQGSSSIVLNPALRRQRRREH</sequence>
<evidence type="ECO:0000256" key="27">
    <source>
        <dbReference type="ARBA" id="ARBA00078221"/>
    </source>
</evidence>
<evidence type="ECO:0000256" key="6">
    <source>
        <dbReference type="ARBA" id="ARBA00022490"/>
    </source>
</evidence>
<name>A0A914VH30_9BILA</name>
<keyword evidence="13" id="KW-0547">Nucleotide-binding</keyword>
<accession>A0A914VH30</accession>
<evidence type="ECO:0000313" key="29">
    <source>
        <dbReference type="Proteomes" id="UP000887566"/>
    </source>
</evidence>
<feature type="compositionally biased region" description="Acidic residues" evidence="28">
    <location>
        <begin position="911"/>
        <end position="939"/>
    </location>
</feature>
<keyword evidence="6" id="KW-0963">Cytoplasm</keyword>
<evidence type="ECO:0000256" key="22">
    <source>
        <dbReference type="ARBA" id="ARBA00023242"/>
    </source>
</evidence>
<evidence type="ECO:0000256" key="9">
    <source>
        <dbReference type="ARBA" id="ARBA00022574"/>
    </source>
</evidence>
<evidence type="ECO:0000256" key="3">
    <source>
        <dbReference type="ARBA" id="ARBA00004906"/>
    </source>
</evidence>
<feature type="compositionally biased region" description="Low complexity" evidence="28">
    <location>
        <begin position="385"/>
        <end position="398"/>
    </location>
</feature>
<organism evidence="29 30">
    <name type="scientific">Plectus sambesii</name>
    <dbReference type="NCBI Taxonomy" id="2011161"/>
    <lineage>
        <taxon>Eukaryota</taxon>
        <taxon>Metazoa</taxon>
        <taxon>Ecdysozoa</taxon>
        <taxon>Nematoda</taxon>
        <taxon>Chromadorea</taxon>
        <taxon>Plectida</taxon>
        <taxon>Plectina</taxon>
        <taxon>Plectoidea</taxon>
        <taxon>Plectidae</taxon>
        <taxon>Plectus</taxon>
    </lineage>
</organism>
<evidence type="ECO:0000256" key="7">
    <source>
        <dbReference type="ARBA" id="ARBA00022527"/>
    </source>
</evidence>
<evidence type="ECO:0000256" key="11">
    <source>
        <dbReference type="ARBA" id="ARBA00022679"/>
    </source>
</evidence>
<feature type="compositionally biased region" description="Basic and acidic residues" evidence="28">
    <location>
        <begin position="940"/>
        <end position="951"/>
    </location>
</feature>
<evidence type="ECO:0000256" key="5">
    <source>
        <dbReference type="ARBA" id="ARBA00012513"/>
    </source>
</evidence>
<evidence type="ECO:0000256" key="21">
    <source>
        <dbReference type="ARBA" id="ARBA00023212"/>
    </source>
</evidence>
<evidence type="ECO:0000256" key="25">
    <source>
        <dbReference type="ARBA" id="ARBA00063313"/>
    </source>
</evidence>
<evidence type="ECO:0000256" key="28">
    <source>
        <dbReference type="SAM" id="MobiDB-lite"/>
    </source>
</evidence>
<dbReference type="PANTHER" id="PTHR13129:SF4">
    <property type="entry name" value="DDB1- AND CUL4-ASSOCIATED FACTOR 1"/>
    <property type="match status" value="1"/>
</dbReference>
<dbReference type="PANTHER" id="PTHR13129">
    <property type="entry name" value="VPRBP PROTEIN-RELATED"/>
    <property type="match status" value="1"/>
</dbReference>
<evidence type="ECO:0000256" key="1">
    <source>
        <dbReference type="ARBA" id="ARBA00004123"/>
    </source>
</evidence>
<evidence type="ECO:0000256" key="16">
    <source>
        <dbReference type="ARBA" id="ARBA00022840"/>
    </source>
</evidence>
<keyword evidence="15" id="KW-0833">Ubl conjugation pathway</keyword>
<dbReference type="Proteomes" id="UP000887566">
    <property type="component" value="Unplaced"/>
</dbReference>
<evidence type="ECO:0000256" key="15">
    <source>
        <dbReference type="ARBA" id="ARBA00022786"/>
    </source>
</evidence>
<evidence type="ECO:0000256" key="14">
    <source>
        <dbReference type="ARBA" id="ARBA00022777"/>
    </source>
</evidence>
<keyword evidence="18" id="KW-0007">Acetylation</keyword>
<comment type="catalytic activity">
    <reaction evidence="24">
        <text>L-seryl-[protein] + ATP = O-phospho-L-seryl-[protein] + ADP + H(+)</text>
        <dbReference type="Rhea" id="RHEA:17989"/>
        <dbReference type="Rhea" id="RHEA-COMP:9863"/>
        <dbReference type="Rhea" id="RHEA-COMP:11604"/>
        <dbReference type="ChEBI" id="CHEBI:15378"/>
        <dbReference type="ChEBI" id="CHEBI:29999"/>
        <dbReference type="ChEBI" id="CHEBI:30616"/>
        <dbReference type="ChEBI" id="CHEBI:83421"/>
        <dbReference type="ChEBI" id="CHEBI:456216"/>
        <dbReference type="EC" id="2.7.11.1"/>
    </reaction>
</comment>
<feature type="compositionally biased region" description="Polar residues" evidence="28">
    <location>
        <begin position="346"/>
        <end position="384"/>
    </location>
</feature>
<evidence type="ECO:0000256" key="12">
    <source>
        <dbReference type="ARBA" id="ARBA00022737"/>
    </source>
</evidence>
<keyword evidence="9" id="KW-0853">WD repeat</keyword>
<keyword evidence="8" id="KW-0597">Phosphoprotein</keyword>
<protein>
    <recommendedName>
        <fullName evidence="26">DDB1- and CUL4-associated factor 1</fullName>
        <ecNumber evidence="5">2.7.11.1</ecNumber>
    </recommendedName>
    <alternativeName>
        <fullName evidence="27">Serine/threonine-protein kinase VPRBP</fullName>
    </alternativeName>
</protein>
<reference evidence="30" key="1">
    <citation type="submission" date="2022-11" db="UniProtKB">
        <authorList>
            <consortium name="WormBaseParasite"/>
        </authorList>
    </citation>
    <scope>IDENTIFICATION</scope>
</reference>
<evidence type="ECO:0000313" key="30">
    <source>
        <dbReference type="WBParaSite" id="PSAMB.scaffold2003size26100.g15916.t1"/>
    </source>
</evidence>
<dbReference type="PROSITE" id="PS50896">
    <property type="entry name" value="LISH"/>
    <property type="match status" value="1"/>
</dbReference>
<evidence type="ECO:0000256" key="2">
    <source>
        <dbReference type="ARBA" id="ARBA00004300"/>
    </source>
</evidence>
<dbReference type="SMART" id="SM00667">
    <property type="entry name" value="LisH"/>
    <property type="match status" value="1"/>
</dbReference>
<feature type="region of interest" description="Disordered" evidence="28">
    <location>
        <begin position="814"/>
        <end position="970"/>
    </location>
</feature>
<keyword evidence="22" id="KW-0539">Nucleus</keyword>
<evidence type="ECO:0000256" key="10">
    <source>
        <dbReference type="ARBA" id="ARBA00022581"/>
    </source>
</evidence>
<evidence type="ECO:0000256" key="24">
    <source>
        <dbReference type="ARBA" id="ARBA00048679"/>
    </source>
</evidence>
<dbReference type="InterPro" id="IPR006594">
    <property type="entry name" value="LisH"/>
</dbReference>
<evidence type="ECO:0000256" key="13">
    <source>
        <dbReference type="ARBA" id="ARBA00022741"/>
    </source>
</evidence>
<dbReference type="AlphaFoldDB" id="A0A914VH30"/>
<dbReference type="GO" id="GO:0080008">
    <property type="term" value="C:Cul4-RING E3 ubiquitin ligase complex"/>
    <property type="evidence" value="ECO:0007669"/>
    <property type="project" value="TreeGrafter"/>
</dbReference>
<dbReference type="InterPro" id="IPR036322">
    <property type="entry name" value="WD40_repeat_dom_sf"/>
</dbReference>
<dbReference type="InterPro" id="IPR033270">
    <property type="entry name" value="VPRBP/DCAF1"/>
</dbReference>
<dbReference type="GO" id="GO:0004674">
    <property type="term" value="F:protein serine/threonine kinase activity"/>
    <property type="evidence" value="ECO:0007669"/>
    <property type="project" value="UniProtKB-KW"/>
</dbReference>
<proteinExistence type="inferred from homology"/>
<evidence type="ECO:0000256" key="4">
    <source>
        <dbReference type="ARBA" id="ARBA00008845"/>
    </source>
</evidence>
<dbReference type="GO" id="GO:0005524">
    <property type="term" value="F:ATP binding"/>
    <property type="evidence" value="ECO:0007669"/>
    <property type="project" value="UniProtKB-KW"/>
</dbReference>
<evidence type="ECO:0000256" key="26">
    <source>
        <dbReference type="ARBA" id="ARBA00071147"/>
    </source>
</evidence>
<keyword evidence="29" id="KW-1185">Reference proteome</keyword>
<comment type="subunit">
    <text evidence="25">Component of the DCX (DDB1-CUL4-X-box) E3 ubiquitin-protein ligase complex, named CUL4A-RBX1-DDB1-DCAF1/VPRBP complex. Interacts with DDB1; the interaction is direct. Also forms a ternary complex with DDA1 and DDB1. Interacts with NF2 (via FERM domain). Component of the EDVP complex, a E3 ligase complex containing DYRK2, EDD/UBR5, DDB1 and DCAF1. Interacts with DYRK2; the interaction is direct. Interacts with RAG1; the interaction is direct. Interacts with LLGL1 and LLGL2. Interacts with histone H3. Interacts with ESR1 and LATS1; probably recruited by LATS1 to promote ESR1 ubiquitination and ubiquitin-mediated proteasomal degradation. Directly interacts with TET1, TET2 and TET3 (via C-terminus). Interacts with CEP78; promoting DCAF1 localization to centrosomes.</text>
</comment>
<dbReference type="WBParaSite" id="PSAMB.scaffold2003size26100.g15916.t1">
    <property type="protein sequence ID" value="PSAMB.scaffold2003size26100.g15916.t1"/>
    <property type="gene ID" value="PSAMB.scaffold2003size26100.g15916"/>
</dbReference>
<evidence type="ECO:0000256" key="19">
    <source>
        <dbReference type="ARBA" id="ARBA00023015"/>
    </source>
</evidence>
<dbReference type="GO" id="GO:0005634">
    <property type="term" value="C:nucleus"/>
    <property type="evidence" value="ECO:0007669"/>
    <property type="project" value="UniProtKB-SubCell"/>
</dbReference>
<dbReference type="Gene3D" id="2.130.10.10">
    <property type="entry name" value="YVTN repeat-like/Quinoprotein amine dehydrogenase"/>
    <property type="match status" value="1"/>
</dbReference>
<comment type="pathway">
    <text evidence="3">Protein modification; protein ubiquitination.</text>
</comment>
<keyword evidence="7" id="KW-0723">Serine/threonine-protein kinase</keyword>
<comment type="subcellular location">
    <subcellularLocation>
        <location evidence="2">Cytoplasm</location>
        <location evidence="2">Cytoskeleton</location>
        <location evidence="2">Microtubule organizing center</location>
        <location evidence="2">Centrosome</location>
    </subcellularLocation>
    <subcellularLocation>
        <location evidence="1">Nucleus</location>
    </subcellularLocation>
</comment>
<keyword evidence="21" id="KW-0206">Cytoskeleton</keyword>
<keyword evidence="16" id="KW-0067">ATP-binding</keyword>
<dbReference type="GO" id="GO:0016567">
    <property type="term" value="P:protein ubiquitination"/>
    <property type="evidence" value="ECO:0007669"/>
    <property type="project" value="InterPro"/>
</dbReference>
<comment type="catalytic activity">
    <reaction evidence="23">
        <text>L-threonyl-[protein] + ATP = O-phospho-L-threonyl-[protein] + ADP + H(+)</text>
        <dbReference type="Rhea" id="RHEA:46608"/>
        <dbReference type="Rhea" id="RHEA-COMP:11060"/>
        <dbReference type="Rhea" id="RHEA-COMP:11605"/>
        <dbReference type="ChEBI" id="CHEBI:15378"/>
        <dbReference type="ChEBI" id="CHEBI:30013"/>
        <dbReference type="ChEBI" id="CHEBI:30616"/>
        <dbReference type="ChEBI" id="CHEBI:61977"/>
        <dbReference type="ChEBI" id="CHEBI:456216"/>
        <dbReference type="EC" id="2.7.11.1"/>
    </reaction>
</comment>
<dbReference type="FunFam" id="2.130.10.10:FF:000055">
    <property type="entry name" value="DDB1 and CUL4-associated factor 1"/>
    <property type="match status" value="1"/>
</dbReference>
<evidence type="ECO:0000256" key="20">
    <source>
        <dbReference type="ARBA" id="ARBA00023163"/>
    </source>
</evidence>
<keyword evidence="19" id="KW-0805">Transcription regulation</keyword>
<keyword evidence="20" id="KW-0804">Transcription</keyword>
<dbReference type="EC" id="2.7.11.1" evidence="5"/>
<dbReference type="SUPFAM" id="SSF50978">
    <property type="entry name" value="WD40 repeat-like"/>
    <property type="match status" value="1"/>
</dbReference>
<dbReference type="GO" id="GO:0006325">
    <property type="term" value="P:chromatin organization"/>
    <property type="evidence" value="ECO:0007669"/>
    <property type="project" value="UniProtKB-KW"/>
</dbReference>
<keyword evidence="14" id="KW-0418">Kinase</keyword>
<evidence type="ECO:0000256" key="18">
    <source>
        <dbReference type="ARBA" id="ARBA00022990"/>
    </source>
</evidence>
<evidence type="ECO:0000256" key="17">
    <source>
        <dbReference type="ARBA" id="ARBA00022853"/>
    </source>
</evidence>
<dbReference type="GO" id="GO:0005813">
    <property type="term" value="C:centrosome"/>
    <property type="evidence" value="ECO:0007669"/>
    <property type="project" value="UniProtKB-SubCell"/>
</dbReference>
<comment type="similarity">
    <text evidence="4">Belongs to the VPRBP/DCAF1 family.</text>
</comment>
<dbReference type="InterPro" id="IPR015943">
    <property type="entry name" value="WD40/YVTN_repeat-like_dom_sf"/>
</dbReference>
<feature type="region of interest" description="Disordered" evidence="28">
    <location>
        <begin position="346"/>
        <end position="424"/>
    </location>
</feature>
<feature type="compositionally biased region" description="Acidic residues" evidence="28">
    <location>
        <begin position="818"/>
        <end position="882"/>
    </location>
</feature>
<evidence type="ECO:0000256" key="8">
    <source>
        <dbReference type="ARBA" id="ARBA00022553"/>
    </source>
</evidence>
<evidence type="ECO:0000256" key="23">
    <source>
        <dbReference type="ARBA" id="ARBA00047899"/>
    </source>
</evidence>
<keyword evidence="10" id="KW-0945">Host-virus interaction</keyword>
<keyword evidence="12" id="KW-0677">Repeat</keyword>
<keyword evidence="17" id="KW-0156">Chromatin regulator</keyword>
<keyword evidence="11" id="KW-0808">Transferase</keyword>